<dbReference type="FunFam" id="3.30.450.90:FF:000001">
    <property type="entry name" value="Type II secretion system ATPase GspE"/>
    <property type="match status" value="1"/>
</dbReference>
<dbReference type="EMBL" id="CP007141">
    <property type="protein sequence ID" value="AJC73148.1"/>
    <property type="molecule type" value="Genomic_DNA"/>
</dbReference>
<keyword evidence="2" id="KW-0547">Nucleotide-binding</keyword>
<dbReference type="PATRIC" id="fig|1123384.7.peg.361"/>
<dbReference type="OrthoDB" id="9808272at2"/>
<dbReference type="InterPro" id="IPR037257">
    <property type="entry name" value="T2SS_E_N_sf"/>
</dbReference>
<dbReference type="InterPro" id="IPR003593">
    <property type="entry name" value="AAA+_ATPase"/>
</dbReference>
<dbReference type="PROSITE" id="PS00662">
    <property type="entry name" value="T2SP_E"/>
    <property type="match status" value="1"/>
</dbReference>
<evidence type="ECO:0000313" key="5">
    <source>
        <dbReference type="EMBL" id="AJC73148.1"/>
    </source>
</evidence>
<dbReference type="CDD" id="cd01129">
    <property type="entry name" value="PulE-GspE-like"/>
    <property type="match status" value="1"/>
</dbReference>
<keyword evidence="6" id="KW-1185">Reference proteome</keyword>
<dbReference type="SUPFAM" id="SSF160246">
    <property type="entry name" value="EspE N-terminal domain-like"/>
    <property type="match status" value="1"/>
</dbReference>
<dbReference type="PANTHER" id="PTHR30258">
    <property type="entry name" value="TYPE II SECRETION SYSTEM PROTEIN GSPE-RELATED"/>
    <property type="match status" value="1"/>
</dbReference>
<dbReference type="InterPro" id="IPR007831">
    <property type="entry name" value="T2SS_GspE_N"/>
</dbReference>
<evidence type="ECO:0000259" key="4">
    <source>
        <dbReference type="PROSITE" id="PS00662"/>
    </source>
</evidence>
<dbReference type="GO" id="GO:0005524">
    <property type="term" value="F:ATP binding"/>
    <property type="evidence" value="ECO:0007669"/>
    <property type="project" value="UniProtKB-KW"/>
</dbReference>
<dbReference type="Proteomes" id="UP000077469">
    <property type="component" value="Chromosome"/>
</dbReference>
<evidence type="ECO:0000256" key="3">
    <source>
        <dbReference type="ARBA" id="ARBA00022840"/>
    </source>
</evidence>
<dbReference type="STRING" id="1123384.AJ81_01815"/>
<dbReference type="FunFam" id="3.40.50.300:FF:000398">
    <property type="entry name" value="Type IV pilus assembly ATPase PilB"/>
    <property type="match status" value="1"/>
</dbReference>
<comment type="similarity">
    <text evidence="1">Belongs to the GSP E family.</text>
</comment>
<dbReference type="Pfam" id="PF00437">
    <property type="entry name" value="T2SSE"/>
    <property type="match status" value="1"/>
</dbReference>
<organism evidence="5 6">
    <name type="scientific">Pseudothermotoga hypogea DSM 11164 = NBRC 106472</name>
    <dbReference type="NCBI Taxonomy" id="1123384"/>
    <lineage>
        <taxon>Bacteria</taxon>
        <taxon>Thermotogati</taxon>
        <taxon>Thermotogota</taxon>
        <taxon>Thermotogae</taxon>
        <taxon>Thermotogales</taxon>
        <taxon>Thermotogaceae</taxon>
        <taxon>Pseudothermotoga</taxon>
    </lineage>
</organism>
<dbReference type="SMART" id="SM00382">
    <property type="entry name" value="AAA"/>
    <property type="match status" value="1"/>
</dbReference>
<sequence length="566" mass="63793">MPDRIRYRRIGEVLLEKGIIAKEQLNRALEHQKHTKKPLGEILVELGFVTWEELTEALAEQYNLPMLKDFPRSIPAEVLNSLPRALIEELRIIPIDKRDDQLVLVTDSVFNLSRIRGEVKFITGKEPLIYLVTPSLFALMYKQHVQGGIAELAQQIPVAEEVEPEVLTIEETEELEAEPEAPIIKMVNALIQKAVQMEASDIHIEPFRNYVRVRYRIDGLLRKIIDYPKAQHGAVVTRIKILSGLDISEKRLPQDGKFYMSIHGEQYDFRVSTMPSVHGEKVVMRILRVSAAYKQLEELGFSEYNYKLISQLLMRPNGIILVTGPTGSGKSTTLVAMINKLKDITVNIVTAEDPVEYTIDGVTQCQVNPEIGLTFARFLRSFLRQDPDIIMIGEMRDKETANLAVEAALTGHLVLSTLHTNSAAAAVDRLVNLGVDRHLLSTALVGVVSQRLVRKLCENCRVKAQLRPEYLQMWKEVFPELDPVEYTVGPGCAECNGMGYKGRVAVGEVLVLDREIKDVIVAGGSEREIYDLALRKGMRPMFIDGFEKVLRGITSFEEVLRVTTSI</sequence>
<proteinExistence type="inferred from homology"/>
<protein>
    <submittedName>
        <fullName evidence="5">Type II secretory protein GspE</fullName>
    </submittedName>
</protein>
<dbReference type="Pfam" id="PF05157">
    <property type="entry name" value="MshEN"/>
    <property type="match status" value="1"/>
</dbReference>
<feature type="domain" description="Bacterial type II secretion system protein E" evidence="4">
    <location>
        <begin position="383"/>
        <end position="397"/>
    </location>
</feature>
<dbReference type="PANTHER" id="PTHR30258:SF1">
    <property type="entry name" value="PROTEIN TRANSPORT PROTEIN HOFB HOMOLOG"/>
    <property type="match status" value="1"/>
</dbReference>
<keyword evidence="3" id="KW-0067">ATP-binding</keyword>
<evidence type="ECO:0000313" key="6">
    <source>
        <dbReference type="Proteomes" id="UP000077469"/>
    </source>
</evidence>
<evidence type="ECO:0000256" key="2">
    <source>
        <dbReference type="ARBA" id="ARBA00022741"/>
    </source>
</evidence>
<reference evidence="5 6" key="1">
    <citation type="submission" date="2014-01" db="EMBL/GenBank/DDBJ databases">
        <title>Genome sequencing of Thermotog hypogea.</title>
        <authorList>
            <person name="Zhang X."/>
            <person name="Alvare G."/>
            <person name="Fristensky B."/>
            <person name="Chen L."/>
            <person name="Suen T."/>
            <person name="Chen Q."/>
            <person name="Ma K."/>
        </authorList>
    </citation>
    <scope>NUCLEOTIDE SEQUENCE [LARGE SCALE GENOMIC DNA]</scope>
    <source>
        <strain evidence="5 6">DSM 11164</strain>
    </source>
</reference>
<dbReference type="RefSeq" id="WP_031503545.1">
    <property type="nucleotide sequence ID" value="NC_022795.1"/>
</dbReference>
<dbReference type="PaxDb" id="1123384-AJ81_01815"/>
<dbReference type="SUPFAM" id="SSF52540">
    <property type="entry name" value="P-loop containing nucleoside triphosphate hydrolases"/>
    <property type="match status" value="1"/>
</dbReference>
<dbReference type="Gene3D" id="3.40.50.300">
    <property type="entry name" value="P-loop containing nucleotide triphosphate hydrolases"/>
    <property type="match status" value="1"/>
</dbReference>
<dbReference type="GO" id="GO:0005886">
    <property type="term" value="C:plasma membrane"/>
    <property type="evidence" value="ECO:0007669"/>
    <property type="project" value="TreeGrafter"/>
</dbReference>
<evidence type="ECO:0000256" key="1">
    <source>
        <dbReference type="ARBA" id="ARBA00006611"/>
    </source>
</evidence>
<dbReference type="InterPro" id="IPR027417">
    <property type="entry name" value="P-loop_NTPase"/>
</dbReference>
<accession>A0A0X1KPB3</accession>
<dbReference type="Gene3D" id="3.30.450.90">
    <property type="match status" value="1"/>
</dbReference>
<dbReference type="KEGG" id="phy:AJ81_01815"/>
<dbReference type="GO" id="GO:0016887">
    <property type="term" value="F:ATP hydrolysis activity"/>
    <property type="evidence" value="ECO:0007669"/>
    <property type="project" value="TreeGrafter"/>
</dbReference>
<name>A0A0X1KPB3_9THEM</name>
<dbReference type="InterPro" id="IPR001482">
    <property type="entry name" value="T2SS/T4SS_dom"/>
</dbReference>
<gene>
    <name evidence="5" type="ORF">AJ81_01815</name>
</gene>
<dbReference type="Gene3D" id="1.10.40.70">
    <property type="match status" value="1"/>
</dbReference>
<dbReference type="AlphaFoldDB" id="A0A0X1KPB3"/>